<evidence type="ECO:0000256" key="3">
    <source>
        <dbReference type="ARBA" id="ARBA00022525"/>
    </source>
</evidence>
<dbReference type="Proteomes" id="UP000028582">
    <property type="component" value="Unassembled WGS sequence"/>
</dbReference>
<evidence type="ECO:0000313" key="8">
    <source>
        <dbReference type="Proteomes" id="UP000028582"/>
    </source>
</evidence>
<gene>
    <name evidence="7" type="ORF">F444_18419</name>
</gene>
<proteinExistence type="inferred from homology"/>
<feature type="region of interest" description="Disordered" evidence="6">
    <location>
        <begin position="47"/>
        <end position="81"/>
    </location>
</feature>
<feature type="compositionally biased region" description="Acidic residues" evidence="6">
    <location>
        <begin position="152"/>
        <end position="161"/>
    </location>
</feature>
<evidence type="ECO:0000256" key="1">
    <source>
        <dbReference type="ARBA" id="ARBA00004613"/>
    </source>
</evidence>
<evidence type="ECO:0000256" key="2">
    <source>
        <dbReference type="ARBA" id="ARBA00010400"/>
    </source>
</evidence>
<accession>A0A080ZBC7</accession>
<feature type="chain" id="PRO_5028502591" description="RxLR effector protein" evidence="5">
    <location>
        <begin position="21"/>
        <end position="161"/>
    </location>
</feature>
<keyword evidence="4 5" id="KW-0732">Signal</keyword>
<dbReference type="GO" id="GO:0005576">
    <property type="term" value="C:extracellular region"/>
    <property type="evidence" value="ECO:0007669"/>
    <property type="project" value="UniProtKB-SubCell"/>
</dbReference>
<evidence type="ECO:0000256" key="4">
    <source>
        <dbReference type="ARBA" id="ARBA00022729"/>
    </source>
</evidence>
<keyword evidence="3 5" id="KW-0964">Secreted</keyword>
<evidence type="ECO:0000313" key="7">
    <source>
        <dbReference type="EMBL" id="ETO63938.1"/>
    </source>
</evidence>
<feature type="compositionally biased region" description="Polar residues" evidence="6">
    <location>
        <begin position="47"/>
        <end position="56"/>
    </location>
</feature>
<dbReference type="EMBL" id="ANJA01003355">
    <property type="protein sequence ID" value="ETO63938.1"/>
    <property type="molecule type" value="Genomic_DNA"/>
</dbReference>
<dbReference type="AlphaFoldDB" id="A0A080ZBC7"/>
<comment type="caution">
    <text evidence="7">The sequence shown here is derived from an EMBL/GenBank/DDBJ whole genome shotgun (WGS) entry which is preliminary data.</text>
</comment>
<comment type="function">
    <text evidence="5">Effector that suppresses plant defense responses during pathogen infection.</text>
</comment>
<sequence length="161" mass="18273">MRLSYLLVVAATGLLASANAATESTETTMTKTAVDFVNGKRFLRVSSTDDYDNGNNDEPKSKKETSTTTNDDANSKKDEERGIIVDGIYQDDYQRWFKEGKTPAELADDLGLDEFSILGHPLERRIYRGYKRFYRVACEDGECEKTKRGRSDDEEDEDEDE</sequence>
<reference evidence="7 8" key="1">
    <citation type="submission" date="2013-11" db="EMBL/GenBank/DDBJ databases">
        <title>The Genome Sequence of Phytophthora parasitica P1976.</title>
        <authorList>
            <consortium name="The Broad Institute Genomics Platform"/>
            <person name="Russ C."/>
            <person name="Tyler B."/>
            <person name="Panabieres F."/>
            <person name="Shan W."/>
            <person name="Tripathy S."/>
            <person name="Grunwald N."/>
            <person name="Machado M."/>
            <person name="Johnson C.S."/>
            <person name="Walker B."/>
            <person name="Young S."/>
            <person name="Zeng Q."/>
            <person name="Gargeya S."/>
            <person name="Fitzgerald M."/>
            <person name="Haas B."/>
            <person name="Abouelleil A."/>
            <person name="Allen A.W."/>
            <person name="Alvarado L."/>
            <person name="Arachchi H.M."/>
            <person name="Berlin A.M."/>
            <person name="Chapman S.B."/>
            <person name="Gainer-Dewar J."/>
            <person name="Goldberg J."/>
            <person name="Griggs A."/>
            <person name="Gujja S."/>
            <person name="Hansen M."/>
            <person name="Howarth C."/>
            <person name="Imamovic A."/>
            <person name="Ireland A."/>
            <person name="Larimer J."/>
            <person name="McCowan C."/>
            <person name="Murphy C."/>
            <person name="Pearson M."/>
            <person name="Poon T.W."/>
            <person name="Priest M."/>
            <person name="Roberts A."/>
            <person name="Saif S."/>
            <person name="Shea T."/>
            <person name="Sisk P."/>
            <person name="Sykes S."/>
            <person name="Wortman J."/>
            <person name="Nusbaum C."/>
            <person name="Birren B."/>
        </authorList>
    </citation>
    <scope>NUCLEOTIDE SEQUENCE [LARGE SCALE GENOMIC DNA]</scope>
    <source>
        <strain evidence="7 8">P1976</strain>
    </source>
</reference>
<comment type="domain">
    <text evidence="5">The RxLR-dEER motif acts to carry the protein into the host cell cytoplasm through binding to cell surface phosphatidylinositol-3-phosphate.</text>
</comment>
<comment type="subcellular location">
    <subcellularLocation>
        <location evidence="1 5">Secreted</location>
    </subcellularLocation>
</comment>
<evidence type="ECO:0000256" key="5">
    <source>
        <dbReference type="RuleBase" id="RU367124"/>
    </source>
</evidence>
<name>A0A080ZBC7_PHYNI</name>
<feature type="region of interest" description="Disordered" evidence="6">
    <location>
        <begin position="142"/>
        <end position="161"/>
    </location>
</feature>
<protein>
    <recommendedName>
        <fullName evidence="5">RxLR effector protein</fullName>
    </recommendedName>
</protein>
<organism evidence="7 8">
    <name type="scientific">Phytophthora nicotianae P1976</name>
    <dbReference type="NCBI Taxonomy" id="1317066"/>
    <lineage>
        <taxon>Eukaryota</taxon>
        <taxon>Sar</taxon>
        <taxon>Stramenopiles</taxon>
        <taxon>Oomycota</taxon>
        <taxon>Peronosporomycetes</taxon>
        <taxon>Peronosporales</taxon>
        <taxon>Peronosporaceae</taxon>
        <taxon>Phytophthora</taxon>
    </lineage>
</organism>
<dbReference type="OrthoDB" id="126425at2759"/>
<dbReference type="Pfam" id="PF16810">
    <property type="entry name" value="RXLR"/>
    <property type="match status" value="1"/>
</dbReference>
<feature type="signal peptide" evidence="5">
    <location>
        <begin position="1"/>
        <end position="20"/>
    </location>
</feature>
<comment type="similarity">
    <text evidence="2 5">Belongs to the RxLR effector family.</text>
</comment>
<evidence type="ECO:0000256" key="6">
    <source>
        <dbReference type="SAM" id="MobiDB-lite"/>
    </source>
</evidence>
<dbReference type="InterPro" id="IPR031825">
    <property type="entry name" value="RXLR"/>
</dbReference>